<dbReference type="KEGG" id="fso:Fsol_00656"/>
<sequence length="232" mass="25780">MLGKIVISLIFLWHCIAISHDIFAAENTYRELNDVCESTHRNTMAFNAVLGDKVLFPIAKAIRGNHKQYHRNFIHNFFYNLREPLYALNGLLQGDPRAAAQSMCRFMFNTTAGLLGTIDVASKIGIAEIKNGFSVTFTKWGIRAGNYNMLPLFGPSCSRDTFALAMDLILDPLNFVLPIGALIAISSGEIIVAIDENLDLLQEINDISLDEYAALKAAYVVKYSAKAEKNDK</sequence>
<evidence type="ECO:0000313" key="3">
    <source>
        <dbReference type="EMBL" id="AWD33434.1"/>
    </source>
</evidence>
<dbReference type="PANTHER" id="PTHR30035:SF3">
    <property type="entry name" value="INTERMEMBRANE PHOSPHOLIPID TRANSPORT SYSTEM LIPOPROTEIN MLAA"/>
    <property type="match status" value="1"/>
</dbReference>
<evidence type="ECO:0008006" key="5">
    <source>
        <dbReference type="Google" id="ProtNLM"/>
    </source>
</evidence>
<dbReference type="PRINTS" id="PR01805">
    <property type="entry name" value="VACJLIPOPROT"/>
</dbReference>
<dbReference type="AlphaFoldDB" id="A0A2U8BSV1"/>
<protein>
    <recommendedName>
        <fullName evidence="5">Phospholipid-binding lipoprotein MlaA</fullName>
    </recommendedName>
</protein>
<dbReference type="OrthoDB" id="9785326at2"/>
<evidence type="ECO:0000313" key="4">
    <source>
        <dbReference type="Proteomes" id="UP000244519"/>
    </source>
</evidence>
<keyword evidence="4" id="KW-1185">Reference proteome</keyword>
<reference evidence="3 4" key="1">
    <citation type="journal article" date="2018" name="Genome Biol. Evol.">
        <title>The Genome Sequence of "Candidatus Fokinia solitaria": Insights on Reductive Evolution in Rickettsiales.</title>
        <authorList>
            <person name="Floriano A.M."/>
            <person name="Castelli M."/>
            <person name="Krenek S."/>
            <person name="Berendonk T.U."/>
            <person name="Bazzocchi C."/>
            <person name="Petroni G."/>
            <person name="Sassera D."/>
        </authorList>
    </citation>
    <scope>NUCLEOTIDE SEQUENCE [LARGE SCALE GENOMIC DNA]</scope>
    <source>
        <strain evidence="3">Rio ETE_ALG 3VII</strain>
    </source>
</reference>
<evidence type="ECO:0000256" key="2">
    <source>
        <dbReference type="ARBA" id="ARBA00022729"/>
    </source>
</evidence>
<gene>
    <name evidence="3" type="ORF">Fsol_00656</name>
</gene>
<dbReference type="EMBL" id="CP025989">
    <property type="protein sequence ID" value="AWD33434.1"/>
    <property type="molecule type" value="Genomic_DNA"/>
</dbReference>
<comment type="similarity">
    <text evidence="1">Belongs to the MlaA family.</text>
</comment>
<accession>A0A2U8BSV1</accession>
<dbReference type="Pfam" id="PF04333">
    <property type="entry name" value="MlaA"/>
    <property type="match status" value="1"/>
</dbReference>
<dbReference type="GO" id="GO:0120010">
    <property type="term" value="P:intermembrane phospholipid transfer"/>
    <property type="evidence" value="ECO:0007669"/>
    <property type="project" value="TreeGrafter"/>
</dbReference>
<dbReference type="Proteomes" id="UP000244519">
    <property type="component" value="Chromosome"/>
</dbReference>
<name>A0A2U8BSV1_9RICK</name>
<dbReference type="PANTHER" id="PTHR30035">
    <property type="entry name" value="LIPOPROTEIN VACJ-RELATED"/>
    <property type="match status" value="1"/>
</dbReference>
<evidence type="ECO:0000256" key="1">
    <source>
        <dbReference type="ARBA" id="ARBA00010634"/>
    </source>
</evidence>
<keyword evidence="2" id="KW-0732">Signal</keyword>
<dbReference type="RefSeq" id="WP_158521642.1">
    <property type="nucleotide sequence ID" value="NZ_CP025989.1"/>
</dbReference>
<dbReference type="GO" id="GO:0016020">
    <property type="term" value="C:membrane"/>
    <property type="evidence" value="ECO:0007669"/>
    <property type="project" value="InterPro"/>
</dbReference>
<organism evidence="3 4">
    <name type="scientific">Candidatus Fokinia solitaria</name>
    <dbReference type="NCBI Taxonomy" id="1802984"/>
    <lineage>
        <taxon>Bacteria</taxon>
        <taxon>Pseudomonadati</taxon>
        <taxon>Pseudomonadota</taxon>
        <taxon>Alphaproteobacteria</taxon>
        <taxon>Rickettsiales</taxon>
        <taxon>Candidatus Midichloriaceae</taxon>
        <taxon>Candidatus Fokinia</taxon>
    </lineage>
</organism>
<dbReference type="InterPro" id="IPR007428">
    <property type="entry name" value="MlaA"/>
</dbReference>
<proteinExistence type="inferred from homology"/>